<reference evidence="3 4" key="1">
    <citation type="submission" date="2024-02" db="EMBL/GenBank/DDBJ databases">
        <authorList>
            <person name="Chen Y."/>
            <person name="Shah S."/>
            <person name="Dougan E. K."/>
            <person name="Thang M."/>
            <person name="Chan C."/>
        </authorList>
    </citation>
    <scope>NUCLEOTIDE SEQUENCE [LARGE SCALE GENOMIC DNA]</scope>
</reference>
<dbReference type="SUPFAM" id="SSF48403">
    <property type="entry name" value="Ankyrin repeat"/>
    <property type="match status" value="1"/>
</dbReference>
<evidence type="ECO:0000256" key="2">
    <source>
        <dbReference type="SAM" id="MobiDB-lite"/>
    </source>
</evidence>
<dbReference type="InterPro" id="IPR002110">
    <property type="entry name" value="Ankyrin_rpt"/>
</dbReference>
<feature type="repeat" description="ANK" evidence="1">
    <location>
        <begin position="567"/>
        <end position="599"/>
    </location>
</feature>
<dbReference type="SUPFAM" id="SSF64356">
    <property type="entry name" value="SNARE-like"/>
    <property type="match status" value="1"/>
</dbReference>
<evidence type="ECO:0000256" key="1">
    <source>
        <dbReference type="PROSITE-ProRule" id="PRU00023"/>
    </source>
</evidence>
<proteinExistence type="predicted"/>
<dbReference type="InterPro" id="IPR006722">
    <property type="entry name" value="Sedlin"/>
</dbReference>
<dbReference type="Proteomes" id="UP001642484">
    <property type="component" value="Unassembled WGS sequence"/>
</dbReference>
<dbReference type="CDD" id="cd14825">
    <property type="entry name" value="TRAPPC2_sedlin"/>
    <property type="match status" value="1"/>
</dbReference>
<gene>
    <name evidence="3" type="ORF">CCMP2556_LOCUS1639</name>
</gene>
<evidence type="ECO:0000313" key="3">
    <source>
        <dbReference type="EMBL" id="CAK8989380.1"/>
    </source>
</evidence>
<dbReference type="Gene3D" id="1.25.40.20">
    <property type="entry name" value="Ankyrin repeat-containing domain"/>
    <property type="match status" value="1"/>
</dbReference>
<accession>A0ABP0HGP1</accession>
<dbReference type="PROSITE" id="PS50088">
    <property type="entry name" value="ANK_REPEAT"/>
    <property type="match status" value="2"/>
</dbReference>
<feature type="compositionally biased region" description="Low complexity" evidence="2">
    <location>
        <begin position="169"/>
        <end position="184"/>
    </location>
</feature>
<dbReference type="Pfam" id="PF04628">
    <property type="entry name" value="Sedlin_N"/>
    <property type="match status" value="1"/>
</dbReference>
<feature type="repeat" description="ANK" evidence="1">
    <location>
        <begin position="600"/>
        <end position="632"/>
    </location>
</feature>
<dbReference type="EMBL" id="CAXAMN010000558">
    <property type="protein sequence ID" value="CAK8989380.1"/>
    <property type="molecule type" value="Genomic_DNA"/>
</dbReference>
<comment type="caution">
    <text evidence="3">The sequence shown here is derived from an EMBL/GenBank/DDBJ whole genome shotgun (WGS) entry which is preliminary data.</text>
</comment>
<dbReference type="InterPro" id="IPR036770">
    <property type="entry name" value="Ankyrin_rpt-contain_sf"/>
</dbReference>
<dbReference type="Gene3D" id="3.30.450.70">
    <property type="match status" value="1"/>
</dbReference>
<dbReference type="Pfam" id="PF13637">
    <property type="entry name" value="Ank_4"/>
    <property type="match status" value="1"/>
</dbReference>
<sequence>MTAIVNILIIVGKVPQLAGGFSSGWEDDVPIYEADLSSEGSREDNPHLDQFVVHAALDLVDEMVWSTSSMFLRVVDKFNDFHVSAYCTAGHVRMMLLHKHRNEEAIRAFFSEIHELFIKAMLSPFQTPNMRILSPIFDQKVDSRADWFATLLLKSFMVEVDGTSDRSPRAQQSPSPPRRSGSCQRYSEDGGLFKETKLPLAKPELDLRTGRYKALTNCFDRVRLIRSRFQCHHRCDLLWNLFRSRYLLNLIFKVNVLPQGTGSMLLNSCHTYIRLAEHEAAKPRLSGFEALRAGCGCVHEEDLTGQSVLLLPWIDVTSSVPVRRDEDGLRRDVPAVVGLNEEVQRFRRVGSREERSGRVWQVLMKQPREPCGALKSRRAQSEERRGQALELLPGSVASPGGDGSALELRRLKELDDDTWTELKHFVERSPETAHSLQGVARNPEALQGWLQLHAVAEHYQMNAHRSQSFEHLLEGFESDETLGPIFQDLRMNGVKAVMSYSDEALMMKVSDQFRKQVLQWETSLQKLEGLPYPLHEAAKDGDHRLVLALLERCRASDVVDIDRPDSEGITALGYAVWAGHLNSTKLLIEQGADPYAVDSCGNSCVHYAAGYGHPELLEYLLEFGFSMHRRNAAGLTPMAVALQSQEMATIHVLETFGV</sequence>
<dbReference type="SMART" id="SM00248">
    <property type="entry name" value="ANK"/>
    <property type="match status" value="3"/>
</dbReference>
<keyword evidence="4" id="KW-1185">Reference proteome</keyword>
<dbReference type="PANTHER" id="PTHR12403">
    <property type="entry name" value="TRAFFICKING PROTEIN PARTICLE COMPLEX SUBUNIT 2"/>
    <property type="match status" value="1"/>
</dbReference>
<evidence type="ECO:0000313" key="4">
    <source>
        <dbReference type="Proteomes" id="UP001642484"/>
    </source>
</evidence>
<organism evidence="3 4">
    <name type="scientific">Durusdinium trenchii</name>
    <dbReference type="NCBI Taxonomy" id="1381693"/>
    <lineage>
        <taxon>Eukaryota</taxon>
        <taxon>Sar</taxon>
        <taxon>Alveolata</taxon>
        <taxon>Dinophyceae</taxon>
        <taxon>Suessiales</taxon>
        <taxon>Symbiodiniaceae</taxon>
        <taxon>Durusdinium</taxon>
    </lineage>
</organism>
<dbReference type="InterPro" id="IPR011012">
    <property type="entry name" value="Longin-like_dom_sf"/>
</dbReference>
<dbReference type="PROSITE" id="PS50297">
    <property type="entry name" value="ANK_REP_REGION"/>
    <property type="match status" value="2"/>
</dbReference>
<keyword evidence="1" id="KW-0040">ANK repeat</keyword>
<name>A0ABP0HGP1_9DINO</name>
<protein>
    <submittedName>
        <fullName evidence="3">Uncharacterized protein</fullName>
    </submittedName>
</protein>
<feature type="region of interest" description="Disordered" evidence="2">
    <location>
        <begin position="163"/>
        <end position="184"/>
    </location>
</feature>